<evidence type="ECO:0000259" key="1">
    <source>
        <dbReference type="Pfam" id="PF10017"/>
    </source>
</evidence>
<dbReference type="PROSITE" id="PS51257">
    <property type="entry name" value="PROKAR_LIPOPROTEIN"/>
    <property type="match status" value="1"/>
</dbReference>
<dbReference type="InterPro" id="IPR029063">
    <property type="entry name" value="SAM-dependent_MTases_sf"/>
</dbReference>
<feature type="domain" description="Histidine-specific methyltransferase SAM-dependent" evidence="1">
    <location>
        <begin position="100"/>
        <end position="327"/>
    </location>
</feature>
<evidence type="ECO:0000313" key="3">
    <source>
        <dbReference type="Proteomes" id="UP000478148"/>
    </source>
</evidence>
<dbReference type="AlphaFoldDB" id="A0A6M1L7Z4"/>
<reference evidence="2 3" key="1">
    <citation type="submission" date="2020-02" db="EMBL/GenBank/DDBJ databases">
        <title>Draft Genome Sequence of Verrucosispora sp. Strain CWR15, Isolated from Gulf of Mexico Sponge.</title>
        <authorList>
            <person name="Kennedy S.J."/>
            <person name="Cella E."/>
            <person name="Azarian T."/>
            <person name="Baker B.J."/>
            <person name="Shaw L.N."/>
        </authorList>
    </citation>
    <scope>NUCLEOTIDE SEQUENCE [LARGE SCALE GENOMIC DNA]</scope>
    <source>
        <strain evidence="2 3">CWR15</strain>
    </source>
</reference>
<dbReference type="GO" id="GO:0008168">
    <property type="term" value="F:methyltransferase activity"/>
    <property type="evidence" value="ECO:0007669"/>
    <property type="project" value="UniProtKB-KW"/>
</dbReference>
<dbReference type="Gene3D" id="3.40.50.150">
    <property type="entry name" value="Vaccinia Virus protein VP39"/>
    <property type="match status" value="1"/>
</dbReference>
<proteinExistence type="predicted"/>
<dbReference type="InterPro" id="IPR019257">
    <property type="entry name" value="MeTrfase_dom"/>
</dbReference>
<accession>A0A6M1L7Z4</accession>
<dbReference type="Proteomes" id="UP000478148">
    <property type="component" value="Unassembled WGS sequence"/>
</dbReference>
<dbReference type="Pfam" id="PF10017">
    <property type="entry name" value="Methyltransf_33"/>
    <property type="match status" value="1"/>
</dbReference>
<dbReference type="EMBL" id="SAIY01000005">
    <property type="protein sequence ID" value="NGM14352.1"/>
    <property type="molecule type" value="Genomic_DNA"/>
</dbReference>
<name>A0A6M1L7Z4_9ACTN</name>
<keyword evidence="2" id="KW-0808">Transferase</keyword>
<comment type="caution">
    <text evidence="2">The sequence shown here is derived from an EMBL/GenBank/DDBJ whole genome shotgun (WGS) entry which is preliminary data.</text>
</comment>
<gene>
    <name evidence="2" type="ORF">ENC19_17600</name>
</gene>
<keyword evidence="2" id="KW-0489">Methyltransferase</keyword>
<organism evidence="2 3">
    <name type="scientific">Verrucosispora sioxanthis</name>
    <dbReference type="NCBI Taxonomy" id="2499994"/>
    <lineage>
        <taxon>Bacteria</taxon>
        <taxon>Bacillati</taxon>
        <taxon>Actinomycetota</taxon>
        <taxon>Actinomycetes</taxon>
        <taxon>Micromonosporales</taxon>
        <taxon>Micromonosporaceae</taxon>
        <taxon>Micromonospora</taxon>
    </lineage>
</organism>
<keyword evidence="3" id="KW-1185">Reference proteome</keyword>
<protein>
    <submittedName>
        <fullName evidence="2">L-histidine N(Alpha)-methyltransferase</fullName>
    </submittedName>
</protein>
<dbReference type="SUPFAM" id="SSF53335">
    <property type="entry name" value="S-adenosyl-L-methionine-dependent methyltransferases"/>
    <property type="match status" value="1"/>
</dbReference>
<dbReference type="RefSeq" id="WP_164448227.1">
    <property type="nucleotide sequence ID" value="NZ_SAIY01000005.1"/>
</dbReference>
<dbReference type="GO" id="GO:0032259">
    <property type="term" value="P:methylation"/>
    <property type="evidence" value="ECO:0007669"/>
    <property type="project" value="UniProtKB-KW"/>
</dbReference>
<sequence length="340" mass="36274">MAETRCAHGVAGGAGTLRSSSSFAGHPPISSAGCAAPYFEREPHREAVVRAIKAGRVPLKFAYAGSAAHTHDAYARSDDYLSMLTSARHEADALVAADVVAAGELRLAEIGPGNGSRSRAFLDRLADRGLPCQRYLALDFSETLLGLACARVARFAGDPMSVDSHVWDIEHGTSGCVERWRAGPGPVVSCLLGHTLGNVERPDEVLANIHDALRAGDVLLLSVAVGTADCPVPDAVLAPYRSPEFRAAALQPLLAAGLVEADLEFALSWHNDVVVGEAVLRRSVRLDGWPLRAGHRIRCFQSRRFRTRDVIVAVGESGWQVRDAVQVPGGSHLVVTASWR</sequence>
<evidence type="ECO:0000313" key="2">
    <source>
        <dbReference type="EMBL" id="NGM14352.1"/>
    </source>
</evidence>